<reference evidence="2" key="2">
    <citation type="submission" date="2015-01" db="EMBL/GenBank/DDBJ databases">
        <title>Evolutionary Origins and Diversification of the Mycorrhizal Mutualists.</title>
        <authorList>
            <consortium name="DOE Joint Genome Institute"/>
            <consortium name="Mycorrhizal Genomics Consortium"/>
            <person name="Kohler A."/>
            <person name="Kuo A."/>
            <person name="Nagy L.G."/>
            <person name="Floudas D."/>
            <person name="Copeland A."/>
            <person name="Barry K.W."/>
            <person name="Cichocki N."/>
            <person name="Veneault-Fourrey C."/>
            <person name="LaButti K."/>
            <person name="Lindquist E.A."/>
            <person name="Lipzen A."/>
            <person name="Lundell T."/>
            <person name="Morin E."/>
            <person name="Murat C."/>
            <person name="Riley R."/>
            <person name="Ohm R."/>
            <person name="Sun H."/>
            <person name="Tunlid A."/>
            <person name="Henrissat B."/>
            <person name="Grigoriev I.V."/>
            <person name="Hibbett D.S."/>
            <person name="Martin F."/>
        </authorList>
    </citation>
    <scope>NUCLEOTIDE SEQUENCE [LARGE SCALE GENOMIC DNA]</scope>
    <source>
        <strain evidence="2">Foug A</strain>
    </source>
</reference>
<dbReference type="EMBL" id="KN822031">
    <property type="protein sequence ID" value="KIM63961.1"/>
    <property type="molecule type" value="Genomic_DNA"/>
</dbReference>
<dbReference type="HOGENOM" id="CLU_2868918_0_0_1"/>
<proteinExistence type="predicted"/>
<sequence length="64" mass="7280">MTFVPLLDYPGSKSYPRTYWLSFVLFGGWFMEGVTLQDKSKDVLQCDASNTARTSRRCTSLLPP</sequence>
<dbReference type="AlphaFoldDB" id="A0A0C3E7G7"/>
<keyword evidence="2" id="KW-1185">Reference proteome</keyword>
<name>A0A0C3E7G7_9AGAM</name>
<organism evidence="1 2">
    <name type="scientific">Scleroderma citrinum Foug A</name>
    <dbReference type="NCBI Taxonomy" id="1036808"/>
    <lineage>
        <taxon>Eukaryota</taxon>
        <taxon>Fungi</taxon>
        <taxon>Dikarya</taxon>
        <taxon>Basidiomycota</taxon>
        <taxon>Agaricomycotina</taxon>
        <taxon>Agaricomycetes</taxon>
        <taxon>Agaricomycetidae</taxon>
        <taxon>Boletales</taxon>
        <taxon>Sclerodermatineae</taxon>
        <taxon>Sclerodermataceae</taxon>
        <taxon>Scleroderma</taxon>
    </lineage>
</organism>
<evidence type="ECO:0000313" key="2">
    <source>
        <dbReference type="Proteomes" id="UP000053989"/>
    </source>
</evidence>
<dbReference type="Proteomes" id="UP000053989">
    <property type="component" value="Unassembled WGS sequence"/>
</dbReference>
<evidence type="ECO:0000313" key="1">
    <source>
        <dbReference type="EMBL" id="KIM63961.1"/>
    </source>
</evidence>
<gene>
    <name evidence="1" type="ORF">SCLCIDRAFT_1213769</name>
</gene>
<accession>A0A0C3E7G7</accession>
<protein>
    <submittedName>
        <fullName evidence="1">Uncharacterized protein</fullName>
    </submittedName>
</protein>
<dbReference type="InParanoid" id="A0A0C3E7G7"/>
<reference evidence="1 2" key="1">
    <citation type="submission" date="2014-04" db="EMBL/GenBank/DDBJ databases">
        <authorList>
            <consortium name="DOE Joint Genome Institute"/>
            <person name="Kuo A."/>
            <person name="Kohler A."/>
            <person name="Nagy L.G."/>
            <person name="Floudas D."/>
            <person name="Copeland A."/>
            <person name="Barry K.W."/>
            <person name="Cichocki N."/>
            <person name="Veneault-Fourrey C."/>
            <person name="LaButti K."/>
            <person name="Lindquist E.A."/>
            <person name="Lipzen A."/>
            <person name="Lundell T."/>
            <person name="Morin E."/>
            <person name="Murat C."/>
            <person name="Sun H."/>
            <person name="Tunlid A."/>
            <person name="Henrissat B."/>
            <person name="Grigoriev I.V."/>
            <person name="Hibbett D.S."/>
            <person name="Martin F."/>
            <person name="Nordberg H.P."/>
            <person name="Cantor M.N."/>
            <person name="Hua S.X."/>
        </authorList>
    </citation>
    <scope>NUCLEOTIDE SEQUENCE [LARGE SCALE GENOMIC DNA]</scope>
    <source>
        <strain evidence="1 2">Foug A</strain>
    </source>
</reference>